<dbReference type="GO" id="GO:0032259">
    <property type="term" value="P:methylation"/>
    <property type="evidence" value="ECO:0007669"/>
    <property type="project" value="UniProtKB-KW"/>
</dbReference>
<feature type="domain" description="Methyltransferase" evidence="1">
    <location>
        <begin position="53"/>
        <end position="137"/>
    </location>
</feature>
<dbReference type="CDD" id="cd02440">
    <property type="entry name" value="AdoMet_MTases"/>
    <property type="match status" value="1"/>
</dbReference>
<dbReference type="Gene3D" id="3.40.50.150">
    <property type="entry name" value="Vaccinia Virus protein VP39"/>
    <property type="match status" value="1"/>
</dbReference>
<keyword evidence="3" id="KW-1185">Reference proteome</keyword>
<dbReference type="Gene3D" id="2.20.130.10">
    <property type="entry name" value="CAC2371-like domains"/>
    <property type="match status" value="1"/>
</dbReference>
<reference evidence="3" key="1">
    <citation type="submission" date="2015-10" db="EMBL/GenBank/DDBJ databases">
        <authorList>
            <person name="Ju K.-S."/>
            <person name="Doroghazi J.R."/>
            <person name="Metcalf W.W."/>
        </authorList>
    </citation>
    <scope>NUCLEOTIDE SEQUENCE [LARGE SCALE GENOMIC DNA]</scope>
    <source>
        <strain evidence="3">NRRL 3151</strain>
    </source>
</reference>
<evidence type="ECO:0000313" key="2">
    <source>
        <dbReference type="EMBL" id="KUL42131.1"/>
    </source>
</evidence>
<dbReference type="InterPro" id="IPR029063">
    <property type="entry name" value="SAM-dependent_MTases_sf"/>
</dbReference>
<dbReference type="RefSeq" id="WP_062700772.1">
    <property type="nucleotide sequence ID" value="NZ_LLZG01000054.1"/>
</dbReference>
<accession>A0A0X3VBF6</accession>
<evidence type="ECO:0000313" key="3">
    <source>
        <dbReference type="Proteomes" id="UP000053923"/>
    </source>
</evidence>
<dbReference type="InterPro" id="IPR041698">
    <property type="entry name" value="Methyltransf_25"/>
</dbReference>
<keyword evidence="2" id="KW-0489">Methyltransferase</keyword>
<keyword evidence="2" id="KW-0808">Transferase</keyword>
<dbReference type="Pfam" id="PF13649">
    <property type="entry name" value="Methyltransf_25"/>
    <property type="match status" value="1"/>
</dbReference>
<protein>
    <submittedName>
        <fullName evidence="2">Methyltransferase type 12</fullName>
    </submittedName>
</protein>
<dbReference type="EMBL" id="LLZG01000054">
    <property type="protein sequence ID" value="KUL42131.1"/>
    <property type="molecule type" value="Genomic_DNA"/>
</dbReference>
<dbReference type="AlphaFoldDB" id="A0A0X3VBF6"/>
<organism evidence="2 3">
    <name type="scientific">Streptomyces regalis</name>
    <dbReference type="NCBI Taxonomy" id="68262"/>
    <lineage>
        <taxon>Bacteria</taxon>
        <taxon>Bacillati</taxon>
        <taxon>Actinomycetota</taxon>
        <taxon>Actinomycetes</taxon>
        <taxon>Kitasatosporales</taxon>
        <taxon>Streptomycetaceae</taxon>
        <taxon>Streptomyces</taxon>
    </lineage>
</organism>
<comment type="caution">
    <text evidence="2">The sequence shown here is derived from an EMBL/GenBank/DDBJ whole genome shotgun (WGS) entry which is preliminary data.</text>
</comment>
<gene>
    <name evidence="2" type="ORF">ADL12_10150</name>
</gene>
<dbReference type="OrthoDB" id="189743at2"/>
<dbReference type="SUPFAM" id="SSF53335">
    <property type="entry name" value="S-adenosyl-L-methionine-dependent methyltransferases"/>
    <property type="match status" value="1"/>
</dbReference>
<name>A0A0X3VBF6_9ACTN</name>
<evidence type="ECO:0000259" key="1">
    <source>
        <dbReference type="Pfam" id="PF13649"/>
    </source>
</evidence>
<sequence length="249" mass="27623">MSSLDIVEAQRLEASNLFYRDPAMYDDVQDDSDSASVCLGLIDRYCPDARTLLDFGCGTGRDLEALAQRFDCIGIDLQPGLVDYARRARSALDIRIGDMRTIRLGHTADVLVCLGNSLAYVHDNTDVQATFQTFAAHAHRGTLLVVCSPVAPIESPSPQQTRVETRFGAATVTISYEWDLRTQINTMRRDWAFDSGDECHDAIQRRVLGPRELELYALFARFEVLEIVNETGALPVLGPGAYTVARYQG</sequence>
<dbReference type="Proteomes" id="UP000053923">
    <property type="component" value="Unassembled WGS sequence"/>
</dbReference>
<proteinExistence type="predicted"/>
<dbReference type="GO" id="GO:0008168">
    <property type="term" value="F:methyltransferase activity"/>
    <property type="evidence" value="ECO:0007669"/>
    <property type="project" value="UniProtKB-KW"/>
</dbReference>